<accession>A0A4Q2UQB6</accession>
<name>A0A4Q2UQB6_9BACT</name>
<evidence type="ECO:0000256" key="2">
    <source>
        <dbReference type="PIRSR" id="PIRSR620019-1"/>
    </source>
</evidence>
<dbReference type="PANTHER" id="PTHR43300:SF7">
    <property type="entry name" value="UDP-N-ACETYLBACILLOSAMINE N-ACETYLTRANSFERASE"/>
    <property type="match status" value="1"/>
</dbReference>
<feature type="binding site" evidence="3">
    <location>
        <position position="150"/>
    </location>
    <ligand>
        <name>acetyl-CoA</name>
        <dbReference type="ChEBI" id="CHEBI:57288"/>
    </ligand>
</feature>
<dbReference type="Gene3D" id="2.160.10.10">
    <property type="entry name" value="Hexapeptide repeat proteins"/>
    <property type="match status" value="1"/>
</dbReference>
<feature type="active site" description="Proton acceptor" evidence="2">
    <location>
        <position position="141"/>
    </location>
</feature>
<sequence length="215" mass="22415">MSKPQLILVGGGGHCKSVIDVVEASGQFSIAGLVDTRDKLGTTLSGYAVIATDDDIDALVREYRYFLVTVGQIKSSALRYRLFQLIKSQGGLLPTLVSPRAYVSPHAQLGEGTVVHHQAFVNAGARIGVNCIINTASLIEHDAQIGDHCHVSTAAVVNGDCRVGDHCFIGSRAVLSHGVHVAPSGLIGAGAVLLSHTEAGGLYAGNPAVLKKRVS</sequence>
<dbReference type="InterPro" id="IPR056729">
    <property type="entry name" value="GMPPB_C"/>
</dbReference>
<keyword evidence="7" id="KW-1185">Reference proteome</keyword>
<dbReference type="AlphaFoldDB" id="A0A4Q2UQB6"/>
<dbReference type="EMBL" id="SBLB01000001">
    <property type="protein sequence ID" value="RYC71943.1"/>
    <property type="molecule type" value="Genomic_DNA"/>
</dbReference>
<evidence type="ECO:0000256" key="3">
    <source>
        <dbReference type="PIRSR" id="PIRSR620019-2"/>
    </source>
</evidence>
<organism evidence="6 7">
    <name type="scientific">Spirosoma sordidisoli</name>
    <dbReference type="NCBI Taxonomy" id="2502893"/>
    <lineage>
        <taxon>Bacteria</taxon>
        <taxon>Pseudomonadati</taxon>
        <taxon>Bacteroidota</taxon>
        <taxon>Cytophagia</taxon>
        <taxon>Cytophagales</taxon>
        <taxon>Cytophagaceae</taxon>
        <taxon>Spirosoma</taxon>
    </lineage>
</organism>
<evidence type="ECO:0000313" key="7">
    <source>
        <dbReference type="Proteomes" id="UP000290407"/>
    </source>
</evidence>
<evidence type="ECO:0000313" key="6">
    <source>
        <dbReference type="EMBL" id="RYC71943.1"/>
    </source>
</evidence>
<dbReference type="NCBIfam" id="TIGR03570">
    <property type="entry name" value="NeuD_NnaD"/>
    <property type="match status" value="1"/>
</dbReference>
<feature type="site" description="Increases basicity of active site His" evidence="2">
    <location>
        <position position="142"/>
    </location>
</feature>
<feature type="domain" description="Mannose-1-phosphate guanyltransferase C-terminal" evidence="5">
    <location>
        <begin position="99"/>
        <end position="193"/>
    </location>
</feature>
<proteinExistence type="inferred from homology"/>
<comment type="similarity">
    <text evidence="1">Belongs to the transferase hexapeptide repeat family.</text>
</comment>
<dbReference type="SUPFAM" id="SSF51161">
    <property type="entry name" value="Trimeric LpxA-like enzymes"/>
    <property type="match status" value="1"/>
</dbReference>
<dbReference type="Proteomes" id="UP000290407">
    <property type="component" value="Unassembled WGS sequence"/>
</dbReference>
<dbReference type="InterPro" id="IPR011004">
    <property type="entry name" value="Trimer_LpxA-like_sf"/>
</dbReference>
<keyword evidence="6" id="KW-0808">Transferase</keyword>
<feature type="binding site" evidence="3">
    <location>
        <position position="71"/>
    </location>
    <ligand>
        <name>substrate</name>
    </ligand>
</feature>
<evidence type="ECO:0000259" key="4">
    <source>
        <dbReference type="Pfam" id="PF17836"/>
    </source>
</evidence>
<dbReference type="RefSeq" id="WP_129600969.1">
    <property type="nucleotide sequence ID" value="NZ_SBLB01000001.1"/>
</dbReference>
<dbReference type="Pfam" id="PF17836">
    <property type="entry name" value="PglD_N"/>
    <property type="match status" value="1"/>
</dbReference>
<dbReference type="Gene3D" id="3.40.50.20">
    <property type="match status" value="1"/>
</dbReference>
<dbReference type="InterPro" id="IPR050179">
    <property type="entry name" value="Trans_hexapeptide_repeat"/>
</dbReference>
<dbReference type="InterPro" id="IPR020019">
    <property type="entry name" value="AcTrfase_PglD-like"/>
</dbReference>
<comment type="caution">
    <text evidence="6">The sequence shown here is derived from an EMBL/GenBank/DDBJ whole genome shotgun (WGS) entry which is preliminary data.</text>
</comment>
<dbReference type="InterPro" id="IPR041561">
    <property type="entry name" value="PglD_N"/>
</dbReference>
<dbReference type="GO" id="GO:0016740">
    <property type="term" value="F:transferase activity"/>
    <property type="evidence" value="ECO:0007669"/>
    <property type="project" value="UniProtKB-KW"/>
</dbReference>
<dbReference type="CDD" id="cd03360">
    <property type="entry name" value="LbH_AT_putative"/>
    <property type="match status" value="1"/>
</dbReference>
<reference evidence="6 7" key="1">
    <citation type="submission" date="2019-01" db="EMBL/GenBank/DDBJ databases">
        <title>Spirosoma flava sp. nov., a propanil-degrading bacterium isolated from herbicide-contaminated soil.</title>
        <authorList>
            <person name="Zhang L."/>
            <person name="Jiang J.-D."/>
        </authorList>
    </citation>
    <scope>NUCLEOTIDE SEQUENCE [LARGE SCALE GENOMIC DNA]</scope>
    <source>
        <strain evidence="6 7">TY50</strain>
    </source>
</reference>
<dbReference type="PANTHER" id="PTHR43300">
    <property type="entry name" value="ACETYLTRANSFERASE"/>
    <property type="match status" value="1"/>
</dbReference>
<evidence type="ECO:0000259" key="5">
    <source>
        <dbReference type="Pfam" id="PF25087"/>
    </source>
</evidence>
<protein>
    <submittedName>
        <fullName evidence="6">Acetyltransferase</fullName>
    </submittedName>
</protein>
<gene>
    <name evidence="6" type="ORF">EQG79_07415</name>
</gene>
<dbReference type="Pfam" id="PF25087">
    <property type="entry name" value="GMPPB_C"/>
    <property type="match status" value="1"/>
</dbReference>
<evidence type="ECO:0000256" key="1">
    <source>
        <dbReference type="ARBA" id="ARBA00007274"/>
    </source>
</evidence>
<feature type="domain" description="PglD N-terminal" evidence="4">
    <location>
        <begin position="5"/>
        <end position="74"/>
    </location>
</feature>